<protein>
    <submittedName>
        <fullName evidence="2">Uncharacterized protein</fullName>
    </submittedName>
</protein>
<gene>
    <name evidence="2" type="ORF">RGC78_06100</name>
</gene>
<organism evidence="2 3">
    <name type="scientific">Clostridium aquiflavi</name>
    <dbReference type="NCBI Taxonomy" id="3073603"/>
    <lineage>
        <taxon>Bacteria</taxon>
        <taxon>Bacillati</taxon>
        <taxon>Bacillota</taxon>
        <taxon>Clostridia</taxon>
        <taxon>Eubacteriales</taxon>
        <taxon>Clostridiaceae</taxon>
        <taxon>Clostridium</taxon>
    </lineage>
</organism>
<comment type="caution">
    <text evidence="2">The sequence shown here is derived from an EMBL/GenBank/DDBJ whole genome shotgun (WGS) entry which is preliminary data.</text>
</comment>
<reference evidence="2 3" key="1">
    <citation type="submission" date="2023-09" db="EMBL/GenBank/DDBJ databases">
        <authorList>
            <person name="Zhai L."/>
        </authorList>
    </citation>
    <scope>NUCLEOTIDE SEQUENCE [LARGE SCALE GENOMIC DNA]</scope>
    <source>
        <strain evidence="2 3">5 N-1</strain>
    </source>
</reference>
<keyword evidence="3" id="KW-1185">Reference proteome</keyword>
<proteinExistence type="predicted"/>
<dbReference type="RefSeq" id="WP_252227030.1">
    <property type="nucleotide sequence ID" value="NZ_JAVJAN010000013.1"/>
</dbReference>
<evidence type="ECO:0000256" key="1">
    <source>
        <dbReference type="SAM" id="MobiDB-lite"/>
    </source>
</evidence>
<accession>A0ABU1EF79</accession>
<dbReference type="EMBL" id="JAVJAN010000013">
    <property type="protein sequence ID" value="MDR5587040.1"/>
    <property type="molecule type" value="Genomic_DNA"/>
</dbReference>
<evidence type="ECO:0000313" key="3">
    <source>
        <dbReference type="Proteomes" id="UP001256646"/>
    </source>
</evidence>
<feature type="region of interest" description="Disordered" evidence="1">
    <location>
        <begin position="1"/>
        <end position="24"/>
    </location>
</feature>
<sequence length="166" mass="19090">MKQNSNYKHNNSHNSRKYNEYTKTNSTKNFTEDDIELLRLLDTQKCAQTISIYANILSYISTLEGIELIYSKYNKGVNSNELPNPDIPALQSVYLGLISRSMTTEIGFIKYNKLYKKYINGEITYSLRPNIDINLGNIFGLISSYYTLNGTKGIYKRNIDQPIFGI</sequence>
<name>A0ABU1EF79_9CLOT</name>
<evidence type="ECO:0000313" key="2">
    <source>
        <dbReference type="EMBL" id="MDR5587040.1"/>
    </source>
</evidence>
<dbReference type="Proteomes" id="UP001256646">
    <property type="component" value="Unassembled WGS sequence"/>
</dbReference>